<dbReference type="Proteomes" id="UP000474640">
    <property type="component" value="Unassembled WGS sequence"/>
</dbReference>
<proteinExistence type="predicted"/>
<name>A0A7C8REW8_ORBOL</name>
<dbReference type="PANTHER" id="PTHR33119:SF1">
    <property type="entry name" value="FE2OG DIOXYGENASE DOMAIN-CONTAINING PROTEIN"/>
    <property type="match status" value="1"/>
</dbReference>
<dbReference type="Pfam" id="PF14033">
    <property type="entry name" value="DUF4246"/>
    <property type="match status" value="1"/>
</dbReference>
<protein>
    <recommendedName>
        <fullName evidence="1">DUF4246 domain-containing protein</fullName>
    </recommendedName>
</protein>
<dbReference type="InterPro" id="IPR049192">
    <property type="entry name" value="DUF4246_C"/>
</dbReference>
<accession>A0A7C8REW8</accession>
<comment type="caution">
    <text evidence="2">The sequence shown here is derived from an EMBL/GenBank/DDBJ whole genome shotgun (WGS) entry which is preliminary data.</text>
</comment>
<evidence type="ECO:0000313" key="2">
    <source>
        <dbReference type="EMBL" id="KAF3287325.1"/>
    </source>
</evidence>
<dbReference type="AlphaFoldDB" id="A0A7C8REW8"/>
<reference evidence="2 3" key="1">
    <citation type="submission" date="2020-01" db="EMBL/GenBank/DDBJ databases">
        <authorList>
            <person name="Palmer J.M."/>
        </authorList>
    </citation>
    <scope>NUCLEOTIDE SEQUENCE [LARGE SCALE GENOMIC DNA]</scope>
    <source>
        <strain evidence="2 3">TWF970</strain>
    </source>
</reference>
<organism evidence="2 3">
    <name type="scientific">Orbilia oligospora</name>
    <name type="common">Nematode-trapping fungus</name>
    <name type="synonym">Arthrobotrys oligospora</name>
    <dbReference type="NCBI Taxonomy" id="2813651"/>
    <lineage>
        <taxon>Eukaryota</taxon>
        <taxon>Fungi</taxon>
        <taxon>Dikarya</taxon>
        <taxon>Ascomycota</taxon>
        <taxon>Pezizomycotina</taxon>
        <taxon>Orbiliomycetes</taxon>
        <taxon>Orbiliales</taxon>
        <taxon>Orbiliaceae</taxon>
        <taxon>Orbilia</taxon>
    </lineage>
</organism>
<dbReference type="InterPro" id="IPR025340">
    <property type="entry name" value="DUF4246"/>
</dbReference>
<evidence type="ECO:0000259" key="1">
    <source>
        <dbReference type="Pfam" id="PF14033"/>
    </source>
</evidence>
<dbReference type="OrthoDB" id="415532at2759"/>
<dbReference type="EMBL" id="JAABOJ010000004">
    <property type="protein sequence ID" value="KAF3287325.1"/>
    <property type="molecule type" value="Genomic_DNA"/>
</dbReference>
<gene>
    <name evidence="2" type="ORF">TWF970_007052</name>
</gene>
<feature type="domain" description="DUF4246" evidence="1">
    <location>
        <begin position="27"/>
        <end position="168"/>
    </location>
</feature>
<evidence type="ECO:0000313" key="3">
    <source>
        <dbReference type="Proteomes" id="UP000474640"/>
    </source>
</evidence>
<dbReference type="PANTHER" id="PTHR33119">
    <property type="entry name" value="IFI3P"/>
    <property type="match status" value="1"/>
</dbReference>
<sequence>MKDLTIFIAGYQPNSKSPRQVVVQRLFRTYINNLSLLGHDFLFRPTFEKLFTEFIPLFNYTLADPGYRDRSWDWNRYSAPQWSSCGYDLQNEVGWRDLKTLAQRRLEGKTVKVMTRLLKISLLSEDAHYPGDEWHVDGMMNEFRVATGIYNYAKENITDFSLRIRHQNYYHTMPYYDGIRPLRIVDDYAPALMKVEIITSWKLKANSSPDPSL</sequence>